<organism evidence="1 2">
    <name type="scientific">bacterium (Candidatus Gribaldobacteria) CG23_combo_of_CG06-09_8_20_14_all_37_87_8</name>
    <dbReference type="NCBI Taxonomy" id="2014278"/>
    <lineage>
        <taxon>Bacteria</taxon>
        <taxon>Candidatus Gribaldobacteria</taxon>
    </lineage>
</organism>
<gene>
    <name evidence="1" type="ORF">COX24_03605</name>
</gene>
<accession>A0A2G9ZFT7</accession>
<dbReference type="AlphaFoldDB" id="A0A2G9ZFT7"/>
<protein>
    <submittedName>
        <fullName evidence="1">Uncharacterized protein</fullName>
    </submittedName>
</protein>
<proteinExistence type="predicted"/>
<dbReference type="EMBL" id="PCSB01000075">
    <property type="protein sequence ID" value="PIP31440.1"/>
    <property type="molecule type" value="Genomic_DNA"/>
</dbReference>
<reference evidence="1 2" key="1">
    <citation type="submission" date="2017-09" db="EMBL/GenBank/DDBJ databases">
        <title>Depth-based differentiation of microbial function through sediment-hosted aquifers and enrichment of novel symbionts in the deep terrestrial subsurface.</title>
        <authorList>
            <person name="Probst A.J."/>
            <person name="Ladd B."/>
            <person name="Jarett J.K."/>
            <person name="Geller-Mcgrath D.E."/>
            <person name="Sieber C.M."/>
            <person name="Emerson J.B."/>
            <person name="Anantharaman K."/>
            <person name="Thomas B.C."/>
            <person name="Malmstrom R."/>
            <person name="Stieglmeier M."/>
            <person name="Klingl A."/>
            <person name="Woyke T."/>
            <person name="Ryan C.M."/>
            <person name="Banfield J.F."/>
        </authorList>
    </citation>
    <scope>NUCLEOTIDE SEQUENCE [LARGE SCALE GENOMIC DNA]</scope>
    <source>
        <strain evidence="1">CG23_combo_of_CG06-09_8_20_14_all_37_87_8</strain>
    </source>
</reference>
<name>A0A2G9ZFT7_9BACT</name>
<dbReference type="Proteomes" id="UP000230447">
    <property type="component" value="Unassembled WGS sequence"/>
</dbReference>
<evidence type="ECO:0000313" key="1">
    <source>
        <dbReference type="EMBL" id="PIP31440.1"/>
    </source>
</evidence>
<comment type="caution">
    <text evidence="1">The sequence shown here is derived from an EMBL/GenBank/DDBJ whole genome shotgun (WGS) entry which is preliminary data.</text>
</comment>
<sequence>MTMKNNSSGVINYWKLFLLRYLLLGNGAVDLELCQKEAIELLKHFLDYVQELNLKQINAGVTEQKADYLRRAHKKDAGNYVKRAVDKKLSVKDLHLLFENYSSVPQRDSYIESAWDIIHNLIITFDFKQSESKIKNLLDAHIQSILRNKLKTHIRISLSTNFYSYYYQKNHFIKSIPRYFEECASDEVNLLERRDGKLFGEENHRTTFLETLLSLEREGALTITRMGIAESEPYEVPGFLLSDKKMQVTDPLVVVTIRIDDLYKHPATLSKMDHEVTPQLPKGWDLKINEQRPQITNFNQVVFTFPNNWSNKYRYFVCLWKNYGQRVDYKTIYEFESGGQIYPGREKPWKVNRRIRDTITKLKDKLAKLPINIEISKGFTLTIN</sequence>
<evidence type="ECO:0000313" key="2">
    <source>
        <dbReference type="Proteomes" id="UP000230447"/>
    </source>
</evidence>